<organism evidence="1 2">
    <name type="scientific">Coemansia helicoidea</name>
    <dbReference type="NCBI Taxonomy" id="1286919"/>
    <lineage>
        <taxon>Eukaryota</taxon>
        <taxon>Fungi</taxon>
        <taxon>Fungi incertae sedis</taxon>
        <taxon>Zoopagomycota</taxon>
        <taxon>Kickxellomycotina</taxon>
        <taxon>Kickxellomycetes</taxon>
        <taxon>Kickxellales</taxon>
        <taxon>Kickxellaceae</taxon>
        <taxon>Coemansia</taxon>
    </lineage>
</organism>
<dbReference type="EMBL" id="JANBUN010002604">
    <property type="protein sequence ID" value="KAJ2794170.1"/>
    <property type="molecule type" value="Genomic_DNA"/>
</dbReference>
<dbReference type="Proteomes" id="UP001140087">
    <property type="component" value="Unassembled WGS sequence"/>
</dbReference>
<comment type="caution">
    <text evidence="1">The sequence shown here is derived from an EMBL/GenBank/DDBJ whole genome shotgun (WGS) entry which is preliminary data.</text>
</comment>
<reference evidence="1" key="1">
    <citation type="submission" date="2022-07" db="EMBL/GenBank/DDBJ databases">
        <title>Phylogenomic reconstructions and comparative analyses of Kickxellomycotina fungi.</title>
        <authorList>
            <person name="Reynolds N.K."/>
            <person name="Stajich J.E."/>
            <person name="Barry K."/>
            <person name="Grigoriev I.V."/>
            <person name="Crous P."/>
            <person name="Smith M.E."/>
        </authorList>
    </citation>
    <scope>NUCLEOTIDE SEQUENCE</scope>
    <source>
        <strain evidence="1">BCRC 34780</strain>
    </source>
</reference>
<protein>
    <submittedName>
        <fullName evidence="1">Uncharacterized protein</fullName>
    </submittedName>
</protein>
<evidence type="ECO:0000313" key="2">
    <source>
        <dbReference type="Proteomes" id="UP001140087"/>
    </source>
</evidence>
<proteinExistence type="predicted"/>
<evidence type="ECO:0000313" key="1">
    <source>
        <dbReference type="EMBL" id="KAJ2794170.1"/>
    </source>
</evidence>
<accession>A0ACC1KT43</accession>
<name>A0ACC1KT43_9FUNG</name>
<feature type="non-terminal residue" evidence="1">
    <location>
        <position position="170"/>
    </location>
</feature>
<keyword evidence="2" id="KW-1185">Reference proteome</keyword>
<gene>
    <name evidence="1" type="ORF">H4R21_005607</name>
</gene>
<sequence length="170" mass="18127">MGRPRLDPPQQPPVQWRSRLWRVCQAALVGVLVVCAAGYYYYGGPVRMVPWPSGRGGGGAAPQEPVLTLRDVYVQSTPKPPSALVALSVQGTAAGRAALRAWYDDQAAMARGRGYTFPFRMARWTRDPATLGQALRSGLAAVLGGARADHDSQLTARHSIALAESDSGVA</sequence>